<dbReference type="Proteomes" id="UP001501920">
    <property type="component" value="Chromosome 27"/>
</dbReference>
<dbReference type="GO" id="GO:0003677">
    <property type="term" value="F:DNA binding"/>
    <property type="evidence" value="ECO:0007669"/>
    <property type="project" value="UniProtKB-KW"/>
</dbReference>
<feature type="compositionally biased region" description="Polar residues" evidence="13">
    <location>
        <begin position="567"/>
        <end position="586"/>
    </location>
</feature>
<dbReference type="Pfam" id="PF25445">
    <property type="entry name" value="CCHC_ZFPM2"/>
    <property type="match status" value="1"/>
</dbReference>
<dbReference type="InterPro" id="IPR034731">
    <property type="entry name" value="Znf_CCHC_FOG"/>
</dbReference>
<feature type="region of interest" description="Disordered" evidence="13">
    <location>
        <begin position="875"/>
        <end position="904"/>
    </location>
</feature>
<keyword evidence="9" id="KW-0010">Activator</keyword>
<feature type="region of interest" description="Disordered" evidence="13">
    <location>
        <begin position="615"/>
        <end position="636"/>
    </location>
</feature>
<dbReference type="RefSeq" id="XP_017537680.1">
    <property type="nucleotide sequence ID" value="XM_017682191.2"/>
</dbReference>
<keyword evidence="3" id="KW-0479">Metal-binding</keyword>
<dbReference type="InterPro" id="IPR049361">
    <property type="entry name" value="ZFPM1/2_PR"/>
</dbReference>
<dbReference type="Gene3D" id="3.30.160.60">
    <property type="entry name" value="Classic Zinc Finger"/>
    <property type="match status" value="1"/>
</dbReference>
<evidence type="ECO:0000256" key="11">
    <source>
        <dbReference type="ARBA" id="ARBA00023242"/>
    </source>
</evidence>
<keyword evidence="11" id="KW-0539">Nucleus</keyword>
<dbReference type="InterPro" id="IPR039746">
    <property type="entry name" value="FOG"/>
</dbReference>
<dbReference type="GO" id="GO:0030154">
    <property type="term" value="P:cell differentiation"/>
    <property type="evidence" value="ECO:0007669"/>
    <property type="project" value="UniProtKB-ARBA"/>
</dbReference>
<feature type="domain" description="CCHC FOG-type" evidence="15">
    <location>
        <begin position="986"/>
        <end position="1019"/>
    </location>
</feature>
<evidence type="ECO:0000256" key="2">
    <source>
        <dbReference type="ARBA" id="ARBA00022491"/>
    </source>
</evidence>
<keyword evidence="5 12" id="KW-0863">Zinc-finger</keyword>
<feature type="domain" description="C2H2-type" evidence="14">
    <location>
        <begin position="278"/>
        <end position="300"/>
    </location>
</feature>
<dbReference type="Pfam" id="PF21182">
    <property type="entry name" value="FOG1-like_PR"/>
    <property type="match status" value="1"/>
</dbReference>
<dbReference type="GO" id="GO:0005634">
    <property type="term" value="C:nucleus"/>
    <property type="evidence" value="ECO:0007669"/>
    <property type="project" value="UniProtKB-SubCell"/>
</dbReference>
<dbReference type="GeneID" id="108410890"/>
<feature type="region of interest" description="Disordered" evidence="13">
    <location>
        <begin position="294"/>
        <end position="340"/>
    </location>
</feature>
<evidence type="ECO:0008006" key="18">
    <source>
        <dbReference type="Google" id="ProtNLM"/>
    </source>
</evidence>
<evidence type="ECO:0000313" key="17">
    <source>
        <dbReference type="Proteomes" id="UP001501920"/>
    </source>
</evidence>
<evidence type="ECO:0000256" key="1">
    <source>
        <dbReference type="ARBA" id="ARBA00004123"/>
    </source>
</evidence>
<feature type="compositionally biased region" description="Basic and acidic residues" evidence="13">
    <location>
        <begin position="322"/>
        <end position="336"/>
    </location>
</feature>
<dbReference type="PROSITE" id="PS50157">
    <property type="entry name" value="ZINC_FINGER_C2H2_2"/>
    <property type="match status" value="1"/>
</dbReference>
<evidence type="ECO:0000313" key="16">
    <source>
        <dbReference type="Ensembl" id="ENSPNAP00000022053.1"/>
    </source>
</evidence>
<dbReference type="CTD" id="568464"/>
<dbReference type="PANTHER" id="PTHR12958">
    <property type="entry name" value="FRIEND OF GATA2-RELATED"/>
    <property type="match status" value="1"/>
</dbReference>
<keyword evidence="6" id="KW-0862">Zinc</keyword>
<evidence type="ECO:0000256" key="5">
    <source>
        <dbReference type="ARBA" id="ARBA00022771"/>
    </source>
</evidence>
<evidence type="ECO:0000256" key="6">
    <source>
        <dbReference type="ARBA" id="ARBA00022833"/>
    </source>
</evidence>
<feature type="domain" description="CCHC FOG-type" evidence="15">
    <location>
        <begin position="449"/>
        <end position="482"/>
    </location>
</feature>
<evidence type="ECO:0000256" key="13">
    <source>
        <dbReference type="SAM" id="MobiDB-lite"/>
    </source>
</evidence>
<feature type="compositionally biased region" description="Basic and acidic residues" evidence="13">
    <location>
        <begin position="877"/>
        <end position="894"/>
    </location>
</feature>
<dbReference type="GO" id="GO:0045944">
    <property type="term" value="P:positive regulation of transcription by RNA polymerase II"/>
    <property type="evidence" value="ECO:0007669"/>
    <property type="project" value="TreeGrafter"/>
</dbReference>
<proteinExistence type="predicted"/>
<dbReference type="SMART" id="SM00355">
    <property type="entry name" value="ZnF_C2H2"/>
    <property type="match status" value="6"/>
</dbReference>
<comment type="subcellular location">
    <subcellularLocation>
        <location evidence="1">Nucleus</location>
    </subcellularLocation>
</comment>
<dbReference type="OrthoDB" id="8742770at2759"/>
<reference evidence="16" key="3">
    <citation type="submission" date="2025-09" db="UniProtKB">
        <authorList>
            <consortium name="Ensembl"/>
        </authorList>
    </citation>
    <scope>IDENTIFICATION</scope>
</reference>
<dbReference type="GO" id="GO:0000122">
    <property type="term" value="P:negative regulation of transcription by RNA polymerase II"/>
    <property type="evidence" value="ECO:0007669"/>
    <property type="project" value="TreeGrafter"/>
</dbReference>
<organism evidence="16 17">
    <name type="scientific">Pygocentrus nattereri</name>
    <name type="common">Red-bellied piranha</name>
    <dbReference type="NCBI Taxonomy" id="42514"/>
    <lineage>
        <taxon>Eukaryota</taxon>
        <taxon>Metazoa</taxon>
        <taxon>Chordata</taxon>
        <taxon>Craniata</taxon>
        <taxon>Vertebrata</taxon>
        <taxon>Euteleostomi</taxon>
        <taxon>Actinopterygii</taxon>
        <taxon>Neopterygii</taxon>
        <taxon>Teleostei</taxon>
        <taxon>Ostariophysi</taxon>
        <taxon>Characiformes</taxon>
        <taxon>Characoidei</taxon>
        <taxon>Pygocentrus</taxon>
    </lineage>
</organism>
<dbReference type="InterPro" id="IPR036236">
    <property type="entry name" value="Znf_C2H2_sf"/>
</dbReference>
<feature type="region of interest" description="Disordered" evidence="13">
    <location>
        <begin position="819"/>
        <end position="840"/>
    </location>
</feature>
<evidence type="ECO:0000256" key="4">
    <source>
        <dbReference type="ARBA" id="ARBA00022737"/>
    </source>
</evidence>
<evidence type="ECO:0000256" key="10">
    <source>
        <dbReference type="ARBA" id="ARBA00023163"/>
    </source>
</evidence>
<dbReference type="InterPro" id="IPR013087">
    <property type="entry name" value="Znf_C2H2_type"/>
</dbReference>
<keyword evidence="4" id="KW-0677">Repeat</keyword>
<sequence>MSRRKQSKPRQFKRAFGSVQMECEDGVCEEILKEAEPHVEETHTPFSLDPQNLSGKDEDFSKKGDACGGQEAGQEDGEERARSSPPESVDWDGPRELEAVSDGGEKSIRSRQPLPPGTTWGPFPGKIETAAGGNDAMPLVVSGGPRWLGEMTWVSAEDSKNNCMVYSKGGQIWCSTTRRVMEGEELAACAVDFCPQFQTAGSAPHGQGMYPARLLDGIQLLPQQAAMASILPNAIVNILKTEETPAGSSLKCTICDFTADTLVALQPHILSHLSQSGLRCGHCHFTFQTPRELSKHQELHRHGSKLAQESETEPSKSLSADCPKHGTRDSSRKDAVESPACREVLQSTEQENGEQGQSVAKAEVNSGNRVSFSYTRVKSEPSSPRLASSPIQHHMTPAFPMPPFMPHVPFSQEITAVPQASEILAKMSELVHRRLRHGGNTYPPVMYSTLVPKGATCFECNITFTNLDNYLVHKKHYCNSRWQHMAKPHDYTSILDKAADPLSPKTGGSLANMLNAGHPSEVKGPDSTQFNPCDAFSTGGKAAEEFQVQVKKALTPSGAEERHNGMQLDSKSPKTSPTENEVDPSQTTCDACKITFSRQETYMVHKQYYCATRHDPPMKRANSNKSPANQKSMRARKRRKAYEMPVHDQEQVQPMGPPSYLGMPTISSAFMSQDVMESFKDQIHQRYSIIQGLVPKHPEPSLTVTKSALVSKCNAIAQEEGDAPIDLSKKCMGQFGKMSLPVKALMDYHECAVCKISFNKVEDYLTHKQNFCPDTALDNKSPSIKKEGSRNANGATEKSCFEHPVQNASMVPVHAVTTSDVGTSPEVHPISIKEESSLRSLESYSSAAKKMRPDEQIWPYYEIKPTDYATGMLGTQSERRQSPNEGSEGEKDQPMPDGSHISAEGGEENLKITAMGQTLTLNDTLQPEEKPADPEKEPTPDIHLSSSSPDAEGSAKADESMSASSPTSKTEEIPLSIKKGLNGSMSTTANVKYCRPCDIQFNNLSNFITHKKFYCSAHTTEHVK</sequence>
<dbReference type="PROSITE" id="PS51810">
    <property type="entry name" value="ZF_CCHC_FOG"/>
    <property type="match status" value="4"/>
</dbReference>
<evidence type="ECO:0000259" key="15">
    <source>
        <dbReference type="PROSITE" id="PS51810"/>
    </source>
</evidence>
<feature type="domain" description="CCHC FOG-type" evidence="15">
    <location>
        <begin position="581"/>
        <end position="614"/>
    </location>
</feature>
<keyword evidence="2" id="KW-0678">Repressor</keyword>
<dbReference type="SUPFAM" id="SSF57667">
    <property type="entry name" value="beta-beta-alpha zinc fingers"/>
    <property type="match status" value="5"/>
</dbReference>
<feature type="compositionally biased region" description="Basic and acidic residues" evidence="13">
    <location>
        <begin position="92"/>
        <end position="108"/>
    </location>
</feature>
<evidence type="ECO:0000256" key="8">
    <source>
        <dbReference type="ARBA" id="ARBA00023125"/>
    </source>
</evidence>
<reference evidence="16" key="2">
    <citation type="submission" date="2025-08" db="UniProtKB">
        <authorList>
            <consortium name="Ensembl"/>
        </authorList>
    </citation>
    <scope>IDENTIFICATION</scope>
</reference>
<feature type="compositionally biased region" description="Basic and acidic residues" evidence="13">
    <location>
        <begin position="927"/>
        <end position="940"/>
    </location>
</feature>
<dbReference type="GO" id="GO:0007507">
    <property type="term" value="P:heart development"/>
    <property type="evidence" value="ECO:0007669"/>
    <property type="project" value="TreeGrafter"/>
</dbReference>
<evidence type="ECO:0000259" key="14">
    <source>
        <dbReference type="PROSITE" id="PS50157"/>
    </source>
</evidence>
<feature type="compositionally biased region" description="Polar residues" evidence="13">
    <location>
        <begin position="621"/>
        <end position="632"/>
    </location>
</feature>
<reference evidence="16 17" key="1">
    <citation type="submission" date="2020-10" db="EMBL/GenBank/DDBJ databases">
        <title>Pygocentrus nattereri (red-bellied piranha) genome, fPygNat1, primary haplotype.</title>
        <authorList>
            <person name="Myers G."/>
            <person name="Meyer A."/>
            <person name="Karagic N."/>
            <person name="Pippel M."/>
            <person name="Winkler S."/>
            <person name="Tracey A."/>
            <person name="Wood J."/>
            <person name="Formenti G."/>
            <person name="Howe K."/>
            <person name="Fedrigo O."/>
            <person name="Jarvis E.D."/>
        </authorList>
    </citation>
    <scope>NUCLEOTIDE SEQUENCE [LARGE SCALE GENOMIC DNA]</scope>
</reference>
<feature type="region of interest" description="Disordered" evidence="13">
    <location>
        <begin position="555"/>
        <end position="586"/>
    </location>
</feature>
<dbReference type="AlphaFoldDB" id="A0A3B4DF12"/>
<dbReference type="GeneTree" id="ENSGT00530000063823"/>
<dbReference type="GO" id="GO:0061629">
    <property type="term" value="F:RNA polymerase II-specific DNA-binding transcription factor binding"/>
    <property type="evidence" value="ECO:0007669"/>
    <property type="project" value="InterPro"/>
</dbReference>
<dbReference type="InterPro" id="IPR059121">
    <property type="entry name" value="CCHC_ZFPM2-like"/>
</dbReference>
<keyword evidence="8" id="KW-0238">DNA-binding</keyword>
<feature type="region of interest" description="Disordered" evidence="13">
    <location>
        <begin position="925"/>
        <end position="974"/>
    </location>
</feature>
<feature type="compositionally biased region" description="Basic and acidic residues" evidence="13">
    <location>
        <begin position="34"/>
        <end position="43"/>
    </location>
</feature>
<feature type="domain" description="CCHC FOG-type" evidence="15">
    <location>
        <begin position="743"/>
        <end position="776"/>
    </location>
</feature>
<dbReference type="Ensembl" id="ENSPNAT00000040951.2">
    <property type="protein sequence ID" value="ENSPNAP00000022053.1"/>
    <property type="gene ID" value="ENSPNAG00000029318.2"/>
</dbReference>
<keyword evidence="10" id="KW-0804">Transcription</keyword>
<feature type="compositionally biased region" description="Basic and acidic residues" evidence="13">
    <location>
        <begin position="55"/>
        <end position="65"/>
    </location>
</feature>
<keyword evidence="17" id="KW-1185">Reference proteome</keyword>
<evidence type="ECO:0000256" key="3">
    <source>
        <dbReference type="ARBA" id="ARBA00022723"/>
    </source>
</evidence>
<dbReference type="PANTHER" id="PTHR12958:SF5">
    <property type="entry name" value="ZINC FINGER PROTEIN ZFPM2"/>
    <property type="match status" value="1"/>
</dbReference>
<dbReference type="GO" id="GO:0009653">
    <property type="term" value="P:anatomical structure morphogenesis"/>
    <property type="evidence" value="ECO:0007669"/>
    <property type="project" value="UniProtKB-ARBA"/>
</dbReference>
<evidence type="ECO:0000256" key="12">
    <source>
        <dbReference type="PROSITE-ProRule" id="PRU00042"/>
    </source>
</evidence>
<protein>
    <recommendedName>
        <fullName evidence="18">Zinc finger protein, FOG family member 2b</fullName>
    </recommendedName>
</protein>
<feature type="region of interest" description="Disordered" evidence="13">
    <location>
        <begin position="34"/>
        <end position="122"/>
    </location>
</feature>
<evidence type="ECO:0000256" key="7">
    <source>
        <dbReference type="ARBA" id="ARBA00023015"/>
    </source>
</evidence>
<accession>A0A3B4DF12</accession>
<evidence type="ECO:0000256" key="9">
    <source>
        <dbReference type="ARBA" id="ARBA00023159"/>
    </source>
</evidence>
<keyword evidence="7" id="KW-0805">Transcription regulation</keyword>
<name>A0A3B4DF12_PYGNA</name>
<dbReference type="GO" id="GO:0008270">
    <property type="term" value="F:zinc ion binding"/>
    <property type="evidence" value="ECO:0007669"/>
    <property type="project" value="UniProtKB-KW"/>
</dbReference>